<name>A0ABS8EKT1_9FLAO</name>
<accession>A0ABS8EKT1</accession>
<feature type="chain" id="PRO_5046661628" evidence="1">
    <location>
        <begin position="19"/>
        <end position="124"/>
    </location>
</feature>
<comment type="caution">
    <text evidence="2">The sequence shown here is derived from an EMBL/GenBank/DDBJ whole genome shotgun (WGS) entry which is preliminary data.</text>
</comment>
<keyword evidence="3" id="KW-1185">Reference proteome</keyword>
<keyword evidence="1" id="KW-0732">Signal</keyword>
<dbReference type="RefSeq" id="WP_227476272.1">
    <property type="nucleotide sequence ID" value="NZ_JAFMPT010000004.1"/>
</dbReference>
<reference evidence="3" key="2">
    <citation type="submission" date="2023-07" db="EMBL/GenBank/DDBJ databases">
        <title>Genome of Winogradskyella sp. E313.</title>
        <authorList>
            <person name="Zhou Y."/>
        </authorList>
    </citation>
    <scope>NUCLEOTIDE SEQUENCE [LARGE SCALE GENOMIC DNA]</scope>
    <source>
        <strain evidence="3">E313</strain>
    </source>
</reference>
<organism evidence="2 3">
    <name type="scientific">Winogradskyella immobilis</name>
    <dbReference type="NCBI Taxonomy" id="2816852"/>
    <lineage>
        <taxon>Bacteria</taxon>
        <taxon>Pseudomonadati</taxon>
        <taxon>Bacteroidota</taxon>
        <taxon>Flavobacteriia</taxon>
        <taxon>Flavobacteriales</taxon>
        <taxon>Flavobacteriaceae</taxon>
        <taxon>Winogradskyella</taxon>
    </lineage>
</organism>
<sequence>MKKLMTALALIVVTISFAQTKNLKGDMKISDKKVEIERMSIHVTVDSEEDLKSTFTVNDIEDIFDDVKDGEDISFKITCNREKTENGLKSNISYSIKGNSNNKKEFLKGVETIREKAIKCYKSK</sequence>
<evidence type="ECO:0000313" key="2">
    <source>
        <dbReference type="EMBL" id="MCC1483824.1"/>
    </source>
</evidence>
<evidence type="ECO:0000256" key="1">
    <source>
        <dbReference type="SAM" id="SignalP"/>
    </source>
</evidence>
<proteinExistence type="predicted"/>
<dbReference type="Proteomes" id="UP000778797">
    <property type="component" value="Unassembled WGS sequence"/>
</dbReference>
<feature type="signal peptide" evidence="1">
    <location>
        <begin position="1"/>
        <end position="18"/>
    </location>
</feature>
<dbReference type="EMBL" id="JAFMPT010000004">
    <property type="protein sequence ID" value="MCC1483824.1"/>
    <property type="molecule type" value="Genomic_DNA"/>
</dbReference>
<protein>
    <submittedName>
        <fullName evidence="2">Uncharacterized protein</fullName>
    </submittedName>
</protein>
<evidence type="ECO:0000313" key="3">
    <source>
        <dbReference type="Proteomes" id="UP000778797"/>
    </source>
</evidence>
<reference evidence="3" key="1">
    <citation type="submission" date="2021-03" db="EMBL/GenBank/DDBJ databases">
        <title>Genome of Cognatishimia sp. F0-27.</title>
        <authorList>
            <person name="Ping X."/>
        </authorList>
    </citation>
    <scope>NUCLEOTIDE SEQUENCE [LARGE SCALE GENOMIC DNA]</scope>
    <source>
        <strain evidence="3">E313</strain>
    </source>
</reference>
<gene>
    <name evidence="2" type="ORF">J1C55_04410</name>
</gene>